<gene>
    <name evidence="1" type="ORF">AVEN_215254_1</name>
    <name evidence="2" type="ORF">AVEN_53599_1</name>
</gene>
<dbReference type="GO" id="GO:0003676">
    <property type="term" value="F:nucleic acid binding"/>
    <property type="evidence" value="ECO:0007669"/>
    <property type="project" value="InterPro"/>
</dbReference>
<keyword evidence="3" id="KW-1185">Reference proteome</keyword>
<dbReference type="EMBL" id="BGPR01131066">
    <property type="protein sequence ID" value="GBN46029.1"/>
    <property type="molecule type" value="Genomic_DNA"/>
</dbReference>
<protein>
    <recommendedName>
        <fullName evidence="4">Histone-lysine N-methyltransferase SETMAR</fullName>
    </recommendedName>
</protein>
<dbReference type="Proteomes" id="UP000499080">
    <property type="component" value="Unassembled WGS sequence"/>
</dbReference>
<dbReference type="Gene3D" id="3.30.420.10">
    <property type="entry name" value="Ribonuclease H-like superfamily/Ribonuclease H"/>
    <property type="match status" value="1"/>
</dbReference>
<proteinExistence type="predicted"/>
<evidence type="ECO:0000313" key="2">
    <source>
        <dbReference type="EMBL" id="GBN67166.1"/>
    </source>
</evidence>
<dbReference type="PANTHER" id="PTHR46060">
    <property type="entry name" value="MARINER MOS1 TRANSPOSASE-LIKE PROTEIN"/>
    <property type="match status" value="1"/>
</dbReference>
<reference evidence="1 3" key="1">
    <citation type="journal article" date="2019" name="Sci. Rep.">
        <title>Orb-weaving spider Araneus ventricosus genome elucidates the spidroin gene catalogue.</title>
        <authorList>
            <person name="Kono N."/>
            <person name="Nakamura H."/>
            <person name="Ohtoshi R."/>
            <person name="Moran D.A.P."/>
            <person name="Shinohara A."/>
            <person name="Yoshida Y."/>
            <person name="Fujiwara M."/>
            <person name="Mori M."/>
            <person name="Tomita M."/>
            <person name="Arakawa K."/>
        </authorList>
    </citation>
    <scope>NUCLEOTIDE SEQUENCE [LARGE SCALE GENOMIC DNA]</scope>
</reference>
<evidence type="ECO:0000313" key="1">
    <source>
        <dbReference type="EMBL" id="GBN46029.1"/>
    </source>
</evidence>
<dbReference type="PANTHER" id="PTHR46060:SF1">
    <property type="entry name" value="MARINER MOS1 TRANSPOSASE-LIKE PROTEIN"/>
    <property type="match status" value="1"/>
</dbReference>
<evidence type="ECO:0008006" key="4">
    <source>
        <dbReference type="Google" id="ProtNLM"/>
    </source>
</evidence>
<dbReference type="InterPro" id="IPR052709">
    <property type="entry name" value="Transposase-MT_Hybrid"/>
</dbReference>
<evidence type="ECO:0000313" key="3">
    <source>
        <dbReference type="Proteomes" id="UP000499080"/>
    </source>
</evidence>
<sequence>MLRGAVILLHDNARPCTLAKLKNFLKTSSEMSGSSPCSQDLAPSDYFLFSKLKEQLSGTRLSSDSDVKTAAKNWLNGQGHVFYQTG</sequence>
<dbReference type="OrthoDB" id="10042427at2759"/>
<dbReference type="AlphaFoldDB" id="A0A4Y2P4V1"/>
<name>A0A4Y2P4V1_ARAVE</name>
<accession>A0A4Y2P4V1</accession>
<dbReference type="InterPro" id="IPR036397">
    <property type="entry name" value="RNaseH_sf"/>
</dbReference>
<dbReference type="EMBL" id="BGPR01014896">
    <property type="protein sequence ID" value="GBN67166.1"/>
    <property type="molecule type" value="Genomic_DNA"/>
</dbReference>
<comment type="caution">
    <text evidence="1">The sequence shown here is derived from an EMBL/GenBank/DDBJ whole genome shotgun (WGS) entry which is preliminary data.</text>
</comment>
<organism evidence="1 3">
    <name type="scientific">Araneus ventricosus</name>
    <name type="common">Orbweaver spider</name>
    <name type="synonym">Epeira ventricosa</name>
    <dbReference type="NCBI Taxonomy" id="182803"/>
    <lineage>
        <taxon>Eukaryota</taxon>
        <taxon>Metazoa</taxon>
        <taxon>Ecdysozoa</taxon>
        <taxon>Arthropoda</taxon>
        <taxon>Chelicerata</taxon>
        <taxon>Arachnida</taxon>
        <taxon>Araneae</taxon>
        <taxon>Araneomorphae</taxon>
        <taxon>Entelegynae</taxon>
        <taxon>Araneoidea</taxon>
        <taxon>Araneidae</taxon>
        <taxon>Araneus</taxon>
    </lineage>
</organism>